<evidence type="ECO:0000313" key="21">
    <source>
        <dbReference type="EMBL" id="CAD7627843.1"/>
    </source>
</evidence>
<evidence type="ECO:0000256" key="15">
    <source>
        <dbReference type="ARBA" id="ARBA00023136"/>
    </source>
</evidence>
<evidence type="ECO:0000256" key="7">
    <source>
        <dbReference type="ARBA" id="ARBA00022679"/>
    </source>
</evidence>
<dbReference type="Gene3D" id="1.20.5.170">
    <property type="match status" value="1"/>
</dbReference>
<dbReference type="PROSITE" id="PS50909">
    <property type="entry name" value="GAT"/>
    <property type="match status" value="1"/>
</dbReference>
<comment type="similarity">
    <text evidence="4">Belongs to the GGA protein family.</text>
</comment>
<dbReference type="GO" id="GO:0031901">
    <property type="term" value="C:early endosome membrane"/>
    <property type="evidence" value="ECO:0007669"/>
    <property type="project" value="UniProtKB-SubCell"/>
</dbReference>
<evidence type="ECO:0000256" key="14">
    <source>
        <dbReference type="ARBA" id="ARBA00023034"/>
    </source>
</evidence>
<evidence type="ECO:0000256" key="3">
    <source>
        <dbReference type="ARBA" id="ARBA00004606"/>
    </source>
</evidence>
<dbReference type="Pfam" id="PF03127">
    <property type="entry name" value="GAT"/>
    <property type="match status" value="1"/>
</dbReference>
<dbReference type="CDD" id="cd14234">
    <property type="entry name" value="GAT_GGA_meta"/>
    <property type="match status" value="1"/>
</dbReference>
<dbReference type="InterPro" id="IPR003378">
    <property type="entry name" value="Fringe-like_glycosylTrfase"/>
</dbReference>
<dbReference type="GO" id="GO:0005802">
    <property type="term" value="C:trans-Golgi network"/>
    <property type="evidence" value="ECO:0007669"/>
    <property type="project" value="InterPro"/>
</dbReference>
<comment type="subcellular location">
    <subcellularLocation>
        <location evidence="2">Early endosome membrane</location>
        <topology evidence="2">Peripheral membrane protein</topology>
    </subcellularLocation>
    <subcellularLocation>
        <location evidence="1">Golgi apparatus</location>
        <location evidence="1">trans-Golgi network membrane</location>
        <topology evidence="1">Peripheral membrane protein</topology>
    </subcellularLocation>
    <subcellularLocation>
        <location evidence="3">Membrane</location>
        <topology evidence="3">Single-pass type II membrane protein</topology>
    </subcellularLocation>
</comment>
<dbReference type="InterPro" id="IPR004152">
    <property type="entry name" value="GAT_dom"/>
</dbReference>
<dbReference type="PANTHER" id="PTHR45905">
    <property type="entry name" value="GOLGI-LOCALIZED, GAMMA-ADAPTIN EAR CONTAINING, ARF BINDING PROTEIN"/>
    <property type="match status" value="1"/>
</dbReference>
<dbReference type="SUPFAM" id="SSF48464">
    <property type="entry name" value="ENTH/VHS domain"/>
    <property type="match status" value="2"/>
</dbReference>
<dbReference type="SMART" id="SM00288">
    <property type="entry name" value="VHS"/>
    <property type="match status" value="2"/>
</dbReference>
<keyword evidence="9" id="KW-0967">Endosome</keyword>
<feature type="domain" description="GAE" evidence="19">
    <location>
        <begin position="696"/>
        <end position="816"/>
    </location>
</feature>
<dbReference type="PROSITE" id="PS50179">
    <property type="entry name" value="VHS"/>
    <property type="match status" value="1"/>
</dbReference>
<feature type="domain" description="VHS" evidence="18">
    <location>
        <begin position="153"/>
        <end position="347"/>
    </location>
</feature>
<keyword evidence="12" id="KW-0735">Signal-anchor</keyword>
<feature type="region of interest" description="Disordered" evidence="16">
    <location>
        <begin position="868"/>
        <end position="906"/>
    </location>
</feature>
<feature type="transmembrane region" description="Helical" evidence="17">
    <location>
        <begin position="837"/>
        <end position="858"/>
    </location>
</feature>
<protein>
    <submittedName>
        <fullName evidence="21">Uncharacterized protein</fullName>
    </submittedName>
</protein>
<evidence type="ECO:0000256" key="1">
    <source>
        <dbReference type="ARBA" id="ARBA00004150"/>
    </source>
</evidence>
<evidence type="ECO:0000256" key="13">
    <source>
        <dbReference type="ARBA" id="ARBA00022989"/>
    </source>
</evidence>
<dbReference type="GO" id="GO:0006893">
    <property type="term" value="P:Golgi to plasma membrane transport"/>
    <property type="evidence" value="ECO:0007669"/>
    <property type="project" value="TreeGrafter"/>
</dbReference>
<dbReference type="InterPro" id="IPR008152">
    <property type="entry name" value="Clathrin_a/b/g-adaptin_app_Ig"/>
</dbReference>
<keyword evidence="5" id="KW-0813">Transport</keyword>
<evidence type="ECO:0000256" key="5">
    <source>
        <dbReference type="ARBA" id="ARBA00022448"/>
    </source>
</evidence>
<evidence type="ECO:0000259" key="19">
    <source>
        <dbReference type="PROSITE" id="PS50180"/>
    </source>
</evidence>
<dbReference type="InterPro" id="IPR008942">
    <property type="entry name" value="ENTH_VHS"/>
</dbReference>
<dbReference type="GO" id="GO:0035091">
    <property type="term" value="F:phosphatidylinositol binding"/>
    <property type="evidence" value="ECO:0007669"/>
    <property type="project" value="InterPro"/>
</dbReference>
<dbReference type="Pfam" id="PF18308">
    <property type="entry name" value="GGA_N-GAT"/>
    <property type="match status" value="1"/>
</dbReference>
<feature type="domain" description="GAT" evidence="20">
    <location>
        <begin position="373"/>
        <end position="500"/>
    </location>
</feature>
<keyword evidence="15 17" id="KW-0472">Membrane</keyword>
<keyword evidence="6" id="KW-0328">Glycosyltransferase</keyword>
<dbReference type="Gene3D" id="3.90.550.50">
    <property type="match status" value="1"/>
</dbReference>
<evidence type="ECO:0000256" key="9">
    <source>
        <dbReference type="ARBA" id="ARBA00022753"/>
    </source>
</evidence>
<evidence type="ECO:0000256" key="8">
    <source>
        <dbReference type="ARBA" id="ARBA00022692"/>
    </source>
</evidence>
<dbReference type="PROSITE" id="PS50180">
    <property type="entry name" value="GAE"/>
    <property type="match status" value="1"/>
</dbReference>
<dbReference type="PANTHER" id="PTHR45905:SF1">
    <property type="entry name" value="GOLGI-LOCALIZED, GAMMA-ADAPTIN EAR CONTAINING, ARF BINDING PROTEIN"/>
    <property type="match status" value="1"/>
</dbReference>
<name>A0A7R9KR59_9ACAR</name>
<dbReference type="Gene3D" id="1.20.58.160">
    <property type="match status" value="1"/>
</dbReference>
<dbReference type="GO" id="GO:0034394">
    <property type="term" value="P:protein localization to cell surface"/>
    <property type="evidence" value="ECO:0007669"/>
    <property type="project" value="TreeGrafter"/>
</dbReference>
<dbReference type="Pfam" id="PF00790">
    <property type="entry name" value="VHS"/>
    <property type="match status" value="2"/>
</dbReference>
<dbReference type="InterPro" id="IPR002014">
    <property type="entry name" value="VHS_dom"/>
</dbReference>
<dbReference type="Pfam" id="PF02883">
    <property type="entry name" value="Alpha_adaptinC2"/>
    <property type="match status" value="1"/>
</dbReference>
<dbReference type="Gene3D" id="2.60.40.1230">
    <property type="match status" value="1"/>
</dbReference>
<dbReference type="EMBL" id="OC859682">
    <property type="protein sequence ID" value="CAD7627843.1"/>
    <property type="molecule type" value="Genomic_DNA"/>
</dbReference>
<keyword evidence="14" id="KW-0333">Golgi apparatus</keyword>
<accession>A0A7R9KR59</accession>
<dbReference type="EMBL" id="CAJPIZ010005107">
    <property type="protein sequence ID" value="CAG2108273.1"/>
    <property type="molecule type" value="Genomic_DNA"/>
</dbReference>
<dbReference type="InterPro" id="IPR008153">
    <property type="entry name" value="GAE_dom"/>
</dbReference>
<dbReference type="GO" id="GO:0016757">
    <property type="term" value="F:glycosyltransferase activity"/>
    <property type="evidence" value="ECO:0007669"/>
    <property type="project" value="UniProtKB-KW"/>
</dbReference>
<gene>
    <name evidence="21" type="ORF">OSB1V03_LOCUS8268</name>
</gene>
<dbReference type="OrthoDB" id="447025at2759"/>
<dbReference type="Gene3D" id="1.25.40.90">
    <property type="match status" value="3"/>
</dbReference>
<feature type="compositionally biased region" description="Low complexity" evidence="16">
    <location>
        <begin position="583"/>
        <end position="592"/>
    </location>
</feature>
<reference evidence="21" key="1">
    <citation type="submission" date="2020-11" db="EMBL/GenBank/DDBJ databases">
        <authorList>
            <person name="Tran Van P."/>
        </authorList>
    </citation>
    <scope>NUCLEOTIDE SEQUENCE</scope>
</reference>
<feature type="region of interest" description="Disordered" evidence="16">
    <location>
        <begin position="577"/>
        <end position="616"/>
    </location>
</feature>
<keyword evidence="22" id="KW-1185">Reference proteome</keyword>
<keyword evidence="10" id="KW-0832">Ubl conjugation</keyword>
<feature type="compositionally biased region" description="Basic and acidic residues" evidence="16">
    <location>
        <begin position="889"/>
        <end position="899"/>
    </location>
</feature>
<dbReference type="InterPro" id="IPR041198">
    <property type="entry name" value="GGA_N-GAT"/>
</dbReference>
<evidence type="ECO:0000256" key="6">
    <source>
        <dbReference type="ARBA" id="ARBA00022676"/>
    </source>
</evidence>
<evidence type="ECO:0000259" key="20">
    <source>
        <dbReference type="PROSITE" id="PS50909"/>
    </source>
</evidence>
<evidence type="ECO:0000256" key="4">
    <source>
        <dbReference type="ARBA" id="ARBA00008099"/>
    </source>
</evidence>
<dbReference type="Proteomes" id="UP000759131">
    <property type="component" value="Unassembled WGS sequence"/>
</dbReference>
<evidence type="ECO:0000256" key="10">
    <source>
        <dbReference type="ARBA" id="ARBA00022843"/>
    </source>
</evidence>
<dbReference type="GO" id="GO:0031267">
    <property type="term" value="F:small GTPase binding"/>
    <property type="evidence" value="ECO:0007669"/>
    <property type="project" value="InterPro"/>
</dbReference>
<evidence type="ECO:0000313" key="22">
    <source>
        <dbReference type="Proteomes" id="UP000759131"/>
    </source>
</evidence>
<dbReference type="InterPro" id="IPR038425">
    <property type="entry name" value="GAT_sf"/>
</dbReference>
<dbReference type="Pfam" id="PF02434">
    <property type="entry name" value="Fringe"/>
    <property type="match status" value="1"/>
</dbReference>
<dbReference type="GO" id="GO:0043130">
    <property type="term" value="F:ubiquitin binding"/>
    <property type="evidence" value="ECO:0007669"/>
    <property type="project" value="InterPro"/>
</dbReference>
<organism evidence="21">
    <name type="scientific">Medioppia subpectinata</name>
    <dbReference type="NCBI Taxonomy" id="1979941"/>
    <lineage>
        <taxon>Eukaryota</taxon>
        <taxon>Metazoa</taxon>
        <taxon>Ecdysozoa</taxon>
        <taxon>Arthropoda</taxon>
        <taxon>Chelicerata</taxon>
        <taxon>Arachnida</taxon>
        <taxon>Acari</taxon>
        <taxon>Acariformes</taxon>
        <taxon>Sarcoptiformes</taxon>
        <taxon>Oribatida</taxon>
        <taxon>Brachypylina</taxon>
        <taxon>Oppioidea</taxon>
        <taxon>Oppiidae</taxon>
        <taxon>Medioppia</taxon>
    </lineage>
</organism>
<evidence type="ECO:0000256" key="12">
    <source>
        <dbReference type="ARBA" id="ARBA00022968"/>
    </source>
</evidence>
<keyword evidence="11" id="KW-0653">Protein transport</keyword>
<dbReference type="SUPFAM" id="SSF89009">
    <property type="entry name" value="GAT-like domain"/>
    <property type="match status" value="1"/>
</dbReference>
<evidence type="ECO:0000256" key="16">
    <source>
        <dbReference type="SAM" id="MobiDB-lite"/>
    </source>
</evidence>
<proteinExistence type="inferred from homology"/>
<keyword evidence="7" id="KW-0808">Transferase</keyword>
<dbReference type="InterPro" id="IPR013041">
    <property type="entry name" value="Clathrin_app_Ig-like_sf"/>
</dbReference>
<dbReference type="SMART" id="SM00809">
    <property type="entry name" value="Alpha_adaptinC2"/>
    <property type="match status" value="1"/>
</dbReference>
<evidence type="ECO:0000256" key="2">
    <source>
        <dbReference type="ARBA" id="ARBA00004220"/>
    </source>
</evidence>
<dbReference type="InterPro" id="IPR027422">
    <property type="entry name" value="GGA1-3"/>
</dbReference>
<keyword evidence="13 17" id="KW-1133">Transmembrane helix</keyword>
<dbReference type="GO" id="GO:0006886">
    <property type="term" value="P:intracellular protein transport"/>
    <property type="evidence" value="ECO:0007669"/>
    <property type="project" value="InterPro"/>
</dbReference>
<evidence type="ECO:0000256" key="11">
    <source>
        <dbReference type="ARBA" id="ARBA00022927"/>
    </source>
</evidence>
<keyword evidence="8 17" id="KW-0812">Transmembrane</keyword>
<sequence length="1013" mass="115053">MKSLRRREREVFGENQFHAKTSTEIRRTGFTWDQINTHETHCHSMAITIDNTGSVDHRLNVRHVLFIKTNANAFQRIGHELCQLFGHLTDHLWRQILHTNANAFQRIGHELCQLFGHLTDHLWRQILHSLSKICSMDAMSGEESRLDVYLAKVTNPLNEDIDCDLLNGLCDAINDRPDGPQIALRFIAHKIQSPQEIEALHALNVLSKLIPICGHRLIDEIGKFRFLNEICSMDAMSGEESRLDVYLAKVTNPLNEDIDCDLLNGLCDAINDRPDGPQIALRFIAHKIQSPQEIEALHALNYLAHRSSPKVKQRVIELMFLWSLELKEMPKIFEAYQMLKKQSIVTDDPTHVIPDYKPPTPPLPRPKDEIFDDEKNAQLLQKLLKSGRPEDLDAANRLIKSMAKESDKRMDLKTRFESEIETVYNNANVLSEMLLFYSSNESSAEEKDLMRELFESCERLRIRLFKLANDFTEDDPNLTSLFNANDELTKVINAYKQRFGIVSKVNSNNSGAPESNQLSLLDITAPIAGSESVLNDEELLDDHIYSLTHSGVNGAKNSTFDDLHELKEIFLQNKSEVSPHKNPLPNDILLPDPIRPSNSNSIVTDSEKKSKSGPMSALEELDVLSEHLMKSNLSSDEFKQKYNLLNSDQPKTSLNELQRIQSNARILKEKEKTETNDSIPLPLTDVNVALDSIEPSDTKPIHLYDKNNVKVILHLTSNSPRIDVKVVVITIANTNQFPVSNINFLAAVPKSMRVKLQSMSPGNCLPPYRPFVAPTVITQLLWGYYHVLEESLTALDEELLLDCADREGRREYKCCLRLRAGIHGLNQTIMRFRASKLAQRALVIAFCICYTSLLFLWLTPSAQEVVTNNDRSGDHQNAGHNSNVGFQERAPRSVNDRKNNVQNINSSFNGNKSNIFSDLSNDLDLDHNSLNSLKNKSSKQKFAITSLNDIFISVKTTLKFHSTRLDAILKTWFPLAKEQTFFFTDADDKHYNEKSGGHLINTNCSSSHNRLEF</sequence>
<evidence type="ECO:0000259" key="18">
    <source>
        <dbReference type="PROSITE" id="PS50179"/>
    </source>
</evidence>
<evidence type="ECO:0000256" key="17">
    <source>
        <dbReference type="SAM" id="Phobius"/>
    </source>
</evidence>
<dbReference type="SUPFAM" id="SSF49348">
    <property type="entry name" value="Clathrin adaptor appendage domain"/>
    <property type="match status" value="1"/>
</dbReference>
<dbReference type="AlphaFoldDB" id="A0A7R9KR59"/>